<organism evidence="2 3">
    <name type="scientific">Pristionchus mayeri</name>
    <dbReference type="NCBI Taxonomy" id="1317129"/>
    <lineage>
        <taxon>Eukaryota</taxon>
        <taxon>Metazoa</taxon>
        <taxon>Ecdysozoa</taxon>
        <taxon>Nematoda</taxon>
        <taxon>Chromadorea</taxon>
        <taxon>Rhabditida</taxon>
        <taxon>Rhabditina</taxon>
        <taxon>Diplogasteromorpha</taxon>
        <taxon>Diplogasteroidea</taxon>
        <taxon>Neodiplogasteridae</taxon>
        <taxon>Pristionchus</taxon>
    </lineage>
</organism>
<feature type="coiled-coil region" evidence="1">
    <location>
        <begin position="36"/>
        <end position="128"/>
    </location>
</feature>
<reference evidence="3" key="1">
    <citation type="submission" date="2022-10" db="EMBL/GenBank/DDBJ databases">
        <title>Genome assembly of Pristionchus species.</title>
        <authorList>
            <person name="Yoshida K."/>
            <person name="Sommer R.J."/>
        </authorList>
    </citation>
    <scope>NUCLEOTIDE SEQUENCE [LARGE SCALE GENOMIC DNA]</scope>
    <source>
        <strain evidence="3">RS5460</strain>
    </source>
</reference>
<keyword evidence="1" id="KW-0175">Coiled coil</keyword>
<feature type="non-terminal residue" evidence="2">
    <location>
        <position position="206"/>
    </location>
</feature>
<keyword evidence="3" id="KW-1185">Reference proteome</keyword>
<gene>
    <name evidence="2" type="ORF">PMAYCL1PPCAC_14626</name>
</gene>
<accession>A0AAN4ZPC9</accession>
<dbReference type="Proteomes" id="UP001328107">
    <property type="component" value="Unassembled WGS sequence"/>
</dbReference>
<evidence type="ECO:0000313" key="2">
    <source>
        <dbReference type="EMBL" id="GMR44431.1"/>
    </source>
</evidence>
<protein>
    <submittedName>
        <fullName evidence="2">Uncharacterized protein</fullName>
    </submittedName>
</protein>
<sequence length="206" mass="24479">MKPVNVVAPQQSQPQLTTIMMNGEADVSLRELRMCEKFAEKQLREFREKRAEMEKIVEIERKKAMEQEEMRRKREAERRELAIVELAKEQAELAQRRQEMEKEFRQREAEAAQKLQQLQQEAEDLRAVEWSGAWVEKSNNMEEMGKGEQQSTGVGWMGSWLTAPKKWYEHWMSPAKEVEKEATFEDIRPVSNKHHNQICEEEMEQK</sequence>
<dbReference type="AlphaFoldDB" id="A0AAN4ZPC9"/>
<comment type="caution">
    <text evidence="2">The sequence shown here is derived from an EMBL/GenBank/DDBJ whole genome shotgun (WGS) entry which is preliminary data.</text>
</comment>
<evidence type="ECO:0000256" key="1">
    <source>
        <dbReference type="SAM" id="Coils"/>
    </source>
</evidence>
<evidence type="ECO:0000313" key="3">
    <source>
        <dbReference type="Proteomes" id="UP001328107"/>
    </source>
</evidence>
<dbReference type="EMBL" id="BTRK01000003">
    <property type="protein sequence ID" value="GMR44431.1"/>
    <property type="molecule type" value="Genomic_DNA"/>
</dbReference>
<name>A0AAN4ZPC9_9BILA</name>
<proteinExistence type="predicted"/>